<organism evidence="1 2">
    <name type="scientific">Pseudomonas putida</name>
    <name type="common">Arthrobacter siderocapsulatus</name>
    <dbReference type="NCBI Taxonomy" id="303"/>
    <lineage>
        <taxon>Bacteria</taxon>
        <taxon>Pseudomonadati</taxon>
        <taxon>Pseudomonadota</taxon>
        <taxon>Gammaproteobacteria</taxon>
        <taxon>Pseudomonadales</taxon>
        <taxon>Pseudomonadaceae</taxon>
        <taxon>Pseudomonas</taxon>
    </lineage>
</organism>
<dbReference type="AlphaFoldDB" id="A0A7U6RD53"/>
<evidence type="ECO:0000313" key="1">
    <source>
        <dbReference type="EMBL" id="BBU45194.1"/>
    </source>
</evidence>
<dbReference type="RefSeq" id="WP_019099085.1">
    <property type="nucleotide sequence ID" value="NZ_AP022324.1"/>
</dbReference>
<proteinExistence type="predicted"/>
<accession>A0A7U6RD53</accession>
<reference evidence="1 2" key="1">
    <citation type="submission" date="2020-01" db="EMBL/GenBank/DDBJ databases">
        <title>Complete Genome Sequence of Pseudomonas putida Strain TS312, Harboring the HdtS type N-acyl-homoserine Lactone Synthase, Isolated from a Paper Mill.</title>
        <authorList>
            <person name="Hosoe A."/>
            <person name="Suenaga T."/>
            <person name="Sugi T."/>
            <person name="Izumi T."/>
            <person name="Nagai N."/>
            <person name="Terada A."/>
        </authorList>
    </citation>
    <scope>NUCLEOTIDE SEQUENCE [LARGE SCALE GENOMIC DNA]</scope>
    <source>
        <strain evidence="1 2">TS312</strain>
    </source>
</reference>
<sequence>MITHFKVDGHLACGRHGTNLLCTDQPGRVKCRNCRVTEVFQSARKDMRNAARRAARKLLKPHEKLGWRAFWLERLAKMPGLQRLPRGFSGQPYI</sequence>
<gene>
    <name evidence="1" type="ORF">PPTS312_31090</name>
</gene>
<dbReference type="Proteomes" id="UP000464661">
    <property type="component" value="Chromosome"/>
</dbReference>
<dbReference type="EMBL" id="AP022324">
    <property type="protein sequence ID" value="BBU45194.1"/>
    <property type="molecule type" value="Genomic_DNA"/>
</dbReference>
<protein>
    <submittedName>
        <fullName evidence="1">Uncharacterized protein</fullName>
    </submittedName>
</protein>
<name>A0A7U6RD53_PSEPU</name>
<evidence type="ECO:0000313" key="2">
    <source>
        <dbReference type="Proteomes" id="UP000464661"/>
    </source>
</evidence>